<keyword evidence="4" id="KW-1185">Reference proteome</keyword>
<organism evidence="3 4">
    <name type="scientific">Daphnia magna</name>
    <dbReference type="NCBI Taxonomy" id="35525"/>
    <lineage>
        <taxon>Eukaryota</taxon>
        <taxon>Metazoa</taxon>
        <taxon>Ecdysozoa</taxon>
        <taxon>Arthropoda</taxon>
        <taxon>Crustacea</taxon>
        <taxon>Branchiopoda</taxon>
        <taxon>Diplostraca</taxon>
        <taxon>Cladocera</taxon>
        <taxon>Anomopoda</taxon>
        <taxon>Daphniidae</taxon>
        <taxon>Daphnia</taxon>
    </lineage>
</organism>
<dbReference type="Proteomes" id="UP000076858">
    <property type="component" value="Unassembled WGS sequence"/>
</dbReference>
<feature type="transmembrane region" description="Helical" evidence="2">
    <location>
        <begin position="32"/>
        <end position="54"/>
    </location>
</feature>
<evidence type="ECO:0000313" key="3">
    <source>
        <dbReference type="EMBL" id="KZS19558.1"/>
    </source>
</evidence>
<dbReference type="AlphaFoldDB" id="A0A162QC76"/>
<evidence type="ECO:0000256" key="2">
    <source>
        <dbReference type="SAM" id="Phobius"/>
    </source>
</evidence>
<proteinExistence type="predicted"/>
<gene>
    <name evidence="3" type="ORF">APZ42_013972</name>
</gene>
<accession>A0A162QC76</accession>
<feature type="region of interest" description="Disordered" evidence="1">
    <location>
        <begin position="222"/>
        <end position="248"/>
    </location>
</feature>
<feature type="transmembrane region" description="Helical" evidence="2">
    <location>
        <begin position="86"/>
        <end position="111"/>
    </location>
</feature>
<feature type="transmembrane region" description="Helical" evidence="2">
    <location>
        <begin position="60"/>
        <end position="79"/>
    </location>
</feature>
<keyword evidence="2" id="KW-1133">Transmembrane helix</keyword>
<feature type="transmembrane region" description="Helical" evidence="2">
    <location>
        <begin position="131"/>
        <end position="156"/>
    </location>
</feature>
<dbReference type="OrthoDB" id="6364967at2759"/>
<reference evidence="3 4" key="1">
    <citation type="submission" date="2016-03" db="EMBL/GenBank/DDBJ databases">
        <title>EvidentialGene: Evidence-directed Construction of Genes on Genomes.</title>
        <authorList>
            <person name="Gilbert D.G."/>
            <person name="Choi J.-H."/>
            <person name="Mockaitis K."/>
            <person name="Colbourne J."/>
            <person name="Pfrender M."/>
        </authorList>
    </citation>
    <scope>NUCLEOTIDE SEQUENCE [LARGE SCALE GENOMIC DNA]</scope>
    <source>
        <strain evidence="3 4">Xinb3</strain>
        <tissue evidence="3">Complete organism</tissue>
    </source>
</reference>
<comment type="caution">
    <text evidence="3">The sequence shown here is derived from an EMBL/GenBank/DDBJ whole genome shotgun (WGS) entry which is preliminary data.</text>
</comment>
<evidence type="ECO:0000256" key="1">
    <source>
        <dbReference type="SAM" id="MobiDB-lite"/>
    </source>
</evidence>
<keyword evidence="2" id="KW-0812">Transmembrane</keyword>
<name>A0A162QC76_9CRUS</name>
<evidence type="ECO:0000313" key="4">
    <source>
        <dbReference type="Proteomes" id="UP000076858"/>
    </source>
</evidence>
<keyword evidence="2" id="KW-0472">Membrane</keyword>
<protein>
    <submittedName>
        <fullName evidence="3">Uncharacterized protein</fullName>
    </submittedName>
</protein>
<dbReference type="EMBL" id="LRGB01000359">
    <property type="protein sequence ID" value="KZS19558.1"/>
    <property type="molecule type" value="Genomic_DNA"/>
</dbReference>
<sequence>MKKMRPGNYAVAGNSRRTPNVGRKTVNVKTGLLRLFSIINILIYSLCVGLEAVHPYIGQGIWGSSVHLISGLVGFSGSYRPTKMRLSWVLTFSCLSIMFALIVSGLSWAGYTDCHHYHSEYDPDIDICKKPISQLALLVVNIVALIFSLLSVIVVARPLCCAPPQPQNRPGFPTVNVSVIGSSTDTSRGMTTVVNSSAIQTFPSHRPEREILARMALFSSRRLEEEEEERPPRYSIAVAESDEQRAQS</sequence>